<dbReference type="Pfam" id="PF10706">
    <property type="entry name" value="Aminoglyc_resit"/>
    <property type="match status" value="1"/>
</dbReference>
<keyword evidence="2" id="KW-1185">Reference proteome</keyword>
<proteinExistence type="predicted"/>
<reference evidence="1" key="1">
    <citation type="submission" date="2021-01" db="EMBL/GenBank/DDBJ databases">
        <title>Whole genome shotgun sequence of Spirilliplanes yamanashiensis NBRC 15828.</title>
        <authorList>
            <person name="Komaki H."/>
            <person name="Tamura T."/>
        </authorList>
    </citation>
    <scope>NUCLEOTIDE SEQUENCE</scope>
    <source>
        <strain evidence="1">NBRC 15828</strain>
    </source>
</reference>
<accession>A0A8J4DI06</accession>
<comment type="caution">
    <text evidence="1">The sequence shown here is derived from an EMBL/GenBank/DDBJ whole genome shotgun (WGS) entry which is preliminary data.</text>
</comment>
<evidence type="ECO:0000313" key="1">
    <source>
        <dbReference type="EMBL" id="GIJ02622.1"/>
    </source>
</evidence>
<gene>
    <name evidence="1" type="ORF">Sya03_19740</name>
</gene>
<dbReference type="EMBL" id="BOOY01000013">
    <property type="protein sequence ID" value="GIJ02622.1"/>
    <property type="molecule type" value="Genomic_DNA"/>
</dbReference>
<organism evidence="1 2">
    <name type="scientific">Spirilliplanes yamanashiensis</name>
    <dbReference type="NCBI Taxonomy" id="42233"/>
    <lineage>
        <taxon>Bacteria</taxon>
        <taxon>Bacillati</taxon>
        <taxon>Actinomycetota</taxon>
        <taxon>Actinomycetes</taxon>
        <taxon>Micromonosporales</taxon>
        <taxon>Micromonosporaceae</taxon>
        <taxon>Spirilliplanes</taxon>
    </lineage>
</organism>
<sequence length="168" mass="18197">MAAGDAAALLDTLERHDADVCVGGGWGVDALLGEQTRDHADLDIWVPAAHLERLFRAFAPLGLDRVLPWPGDRPWNFVLHDGSSSRVDLHLYETLPDGTLHYGSAVDGLTFPAEALQGRGTLAGRPVRCEAAEWAVRWHTGYPARDADRHDVPLLCARFGIALPAGFA</sequence>
<dbReference type="Gene3D" id="3.30.460.40">
    <property type="match status" value="1"/>
</dbReference>
<name>A0A8J4DI06_9ACTN</name>
<dbReference type="Proteomes" id="UP000652013">
    <property type="component" value="Unassembled WGS sequence"/>
</dbReference>
<evidence type="ECO:0000313" key="2">
    <source>
        <dbReference type="Proteomes" id="UP000652013"/>
    </source>
</evidence>
<protein>
    <submittedName>
        <fullName evidence="1">Aminoglycoside nucleotidyltransferase</fullName>
    </submittedName>
</protein>
<dbReference type="AlphaFoldDB" id="A0A8J4DI06"/>
<dbReference type="InterPro" id="IPR019646">
    <property type="entry name" value="Aminoglyc_AdlTrfase"/>
</dbReference>